<sequence>MPRNAASTMRYGAGGLVVLLGAAIALYSPFRSWYNGRHGRYYSVDDLFGGISDTRAVLMESLFVPMLVVAVLALLGVLMRSRILTALSGLLVLATVVTWMVRVGQVSDGIRITTSGSGLGMGVLGALFGALAILAGTVLMGSRRAAGAQSTGKHARGAPAPVPVGEQHWEERQHAGDAHHGAPDEHPEEGPYVQDPVHPPPEHDTAQQPTADSGKLLHFRKRHTADQPQADADTSTDTGTDTGGQEDSGDHRNAA</sequence>
<gene>
    <name evidence="3" type="ORF">ACFQLX_13355</name>
</gene>
<dbReference type="Proteomes" id="UP001596413">
    <property type="component" value="Unassembled WGS sequence"/>
</dbReference>
<evidence type="ECO:0000313" key="3">
    <source>
        <dbReference type="EMBL" id="MFC7219145.1"/>
    </source>
</evidence>
<proteinExistence type="predicted"/>
<organism evidence="3 4">
    <name type="scientific">Streptomyces polyrhachis</name>
    <dbReference type="NCBI Taxonomy" id="1282885"/>
    <lineage>
        <taxon>Bacteria</taxon>
        <taxon>Bacillati</taxon>
        <taxon>Actinomycetota</taxon>
        <taxon>Actinomycetes</taxon>
        <taxon>Kitasatosporales</taxon>
        <taxon>Streptomycetaceae</taxon>
        <taxon>Streptomyces</taxon>
    </lineage>
</organism>
<feature type="region of interest" description="Disordered" evidence="1">
    <location>
        <begin position="170"/>
        <end position="255"/>
    </location>
</feature>
<keyword evidence="2" id="KW-0472">Membrane</keyword>
<feature type="transmembrane region" description="Helical" evidence="2">
    <location>
        <begin position="121"/>
        <end position="140"/>
    </location>
</feature>
<protein>
    <submittedName>
        <fullName evidence="3">Uncharacterized protein</fullName>
    </submittedName>
</protein>
<keyword evidence="2" id="KW-1133">Transmembrane helix</keyword>
<comment type="caution">
    <text evidence="3">The sequence shown here is derived from an EMBL/GenBank/DDBJ whole genome shotgun (WGS) entry which is preliminary data.</text>
</comment>
<keyword evidence="4" id="KW-1185">Reference proteome</keyword>
<evidence type="ECO:0000256" key="1">
    <source>
        <dbReference type="SAM" id="MobiDB-lite"/>
    </source>
</evidence>
<feature type="transmembrane region" description="Helical" evidence="2">
    <location>
        <begin position="83"/>
        <end position="101"/>
    </location>
</feature>
<evidence type="ECO:0000256" key="2">
    <source>
        <dbReference type="SAM" id="Phobius"/>
    </source>
</evidence>
<keyword evidence="2" id="KW-0812">Transmembrane</keyword>
<name>A0ABW2GEG2_9ACTN</name>
<reference evidence="4" key="1">
    <citation type="journal article" date="2019" name="Int. J. Syst. Evol. Microbiol.">
        <title>The Global Catalogue of Microorganisms (GCM) 10K type strain sequencing project: providing services to taxonomists for standard genome sequencing and annotation.</title>
        <authorList>
            <consortium name="The Broad Institute Genomics Platform"/>
            <consortium name="The Broad Institute Genome Sequencing Center for Infectious Disease"/>
            <person name="Wu L."/>
            <person name="Ma J."/>
        </authorList>
    </citation>
    <scope>NUCLEOTIDE SEQUENCE [LARGE SCALE GENOMIC DNA]</scope>
    <source>
        <strain evidence="4">CGMCC 1.13681</strain>
    </source>
</reference>
<evidence type="ECO:0000313" key="4">
    <source>
        <dbReference type="Proteomes" id="UP001596413"/>
    </source>
</evidence>
<feature type="compositionally biased region" description="Low complexity" evidence="1">
    <location>
        <begin position="229"/>
        <end position="245"/>
    </location>
</feature>
<feature type="compositionally biased region" description="Basic and acidic residues" evidence="1">
    <location>
        <begin position="170"/>
        <end position="189"/>
    </location>
</feature>
<feature type="transmembrane region" description="Helical" evidence="2">
    <location>
        <begin position="12"/>
        <end position="30"/>
    </location>
</feature>
<accession>A0ABW2GEG2</accession>
<feature type="transmembrane region" description="Helical" evidence="2">
    <location>
        <begin position="56"/>
        <end position="76"/>
    </location>
</feature>
<dbReference type="RefSeq" id="WP_386414694.1">
    <property type="nucleotide sequence ID" value="NZ_JBHSZO010000018.1"/>
</dbReference>
<dbReference type="EMBL" id="JBHSZO010000018">
    <property type="protein sequence ID" value="MFC7219145.1"/>
    <property type="molecule type" value="Genomic_DNA"/>
</dbReference>